<evidence type="ECO:0000256" key="1">
    <source>
        <dbReference type="ARBA" id="ARBA00011518"/>
    </source>
</evidence>
<gene>
    <name evidence="6" type="ORF">MSPICULIGERA_LOCUS21933</name>
</gene>
<evidence type="ECO:0000256" key="2">
    <source>
        <dbReference type="ARBA" id="ARBA00022737"/>
    </source>
</evidence>
<keyword evidence="2" id="KW-0677">Repeat</keyword>
<keyword evidence="7" id="KW-1185">Reference proteome</keyword>
<name>A0AA36GAE1_9BILA</name>
<dbReference type="SMART" id="SM01088">
    <property type="entry name" value="Col_cuticle_N"/>
    <property type="match status" value="1"/>
</dbReference>
<sequence length="128" mass="14733">MREKMNQGDVKLNQEAERLRKLAVTGVAFSVIAAFVCILTVPIVYNYVQSLHSVLQNELDYCKSRSTSLWQQVSRTQRAHGETRRAKRDYLGYSDADVELEPQEPRVHPEGMVLMEQMEYPERTAATE</sequence>
<feature type="non-terminal residue" evidence="6">
    <location>
        <position position="128"/>
    </location>
</feature>
<proteinExistence type="predicted"/>
<dbReference type="GO" id="GO:0042302">
    <property type="term" value="F:structural constituent of cuticle"/>
    <property type="evidence" value="ECO:0007669"/>
    <property type="project" value="InterPro"/>
</dbReference>
<feature type="transmembrane region" description="Helical" evidence="4">
    <location>
        <begin position="21"/>
        <end position="45"/>
    </location>
</feature>
<evidence type="ECO:0000259" key="5">
    <source>
        <dbReference type="SMART" id="SM01088"/>
    </source>
</evidence>
<dbReference type="Proteomes" id="UP001177023">
    <property type="component" value="Unassembled WGS sequence"/>
</dbReference>
<dbReference type="AlphaFoldDB" id="A0AA36GAE1"/>
<accession>A0AA36GAE1</accession>
<organism evidence="6 7">
    <name type="scientific">Mesorhabditis spiculigera</name>
    <dbReference type="NCBI Taxonomy" id="96644"/>
    <lineage>
        <taxon>Eukaryota</taxon>
        <taxon>Metazoa</taxon>
        <taxon>Ecdysozoa</taxon>
        <taxon>Nematoda</taxon>
        <taxon>Chromadorea</taxon>
        <taxon>Rhabditida</taxon>
        <taxon>Rhabditina</taxon>
        <taxon>Rhabditomorpha</taxon>
        <taxon>Rhabditoidea</taxon>
        <taxon>Rhabditidae</taxon>
        <taxon>Mesorhabditinae</taxon>
        <taxon>Mesorhabditis</taxon>
    </lineage>
</organism>
<feature type="domain" description="Nematode cuticle collagen N-terminal" evidence="5">
    <location>
        <begin position="21"/>
        <end position="73"/>
    </location>
</feature>
<dbReference type="EMBL" id="CATQJA010002665">
    <property type="protein sequence ID" value="CAJ0583864.1"/>
    <property type="molecule type" value="Genomic_DNA"/>
</dbReference>
<keyword evidence="3" id="KW-1015">Disulfide bond</keyword>
<protein>
    <recommendedName>
        <fullName evidence="5">Nematode cuticle collagen N-terminal domain-containing protein</fullName>
    </recommendedName>
</protein>
<evidence type="ECO:0000313" key="7">
    <source>
        <dbReference type="Proteomes" id="UP001177023"/>
    </source>
</evidence>
<reference evidence="6" key="1">
    <citation type="submission" date="2023-06" db="EMBL/GenBank/DDBJ databases">
        <authorList>
            <person name="Delattre M."/>
        </authorList>
    </citation>
    <scope>NUCLEOTIDE SEQUENCE</scope>
    <source>
        <strain evidence="6">AF72</strain>
    </source>
</reference>
<dbReference type="InterPro" id="IPR002486">
    <property type="entry name" value="Col_cuticle_N"/>
</dbReference>
<evidence type="ECO:0000256" key="4">
    <source>
        <dbReference type="SAM" id="Phobius"/>
    </source>
</evidence>
<comment type="subunit">
    <text evidence="1">Collagen polypeptide chains are complexed within the cuticle by disulfide bonds and other types of covalent cross-links.</text>
</comment>
<comment type="caution">
    <text evidence="6">The sequence shown here is derived from an EMBL/GenBank/DDBJ whole genome shotgun (WGS) entry which is preliminary data.</text>
</comment>
<dbReference type="Pfam" id="PF01484">
    <property type="entry name" value="Col_cuticle_N"/>
    <property type="match status" value="1"/>
</dbReference>
<evidence type="ECO:0000313" key="6">
    <source>
        <dbReference type="EMBL" id="CAJ0583864.1"/>
    </source>
</evidence>
<evidence type="ECO:0000256" key="3">
    <source>
        <dbReference type="ARBA" id="ARBA00023157"/>
    </source>
</evidence>
<keyword evidence="4" id="KW-0812">Transmembrane</keyword>
<keyword evidence="4" id="KW-1133">Transmembrane helix</keyword>
<keyword evidence="4" id="KW-0472">Membrane</keyword>